<gene>
    <name evidence="3" type="ORF">NDI86_08265</name>
</gene>
<evidence type="ECO:0000259" key="2">
    <source>
        <dbReference type="Pfam" id="PF01106"/>
    </source>
</evidence>
<dbReference type="SUPFAM" id="SSF117916">
    <property type="entry name" value="Fe-S cluster assembly (FSCA) domain-like"/>
    <property type="match status" value="1"/>
</dbReference>
<dbReference type="EMBL" id="JAMQOS010000002">
    <property type="protein sequence ID" value="MDS0282115.1"/>
    <property type="molecule type" value="Genomic_DNA"/>
</dbReference>
<feature type="region of interest" description="Disordered" evidence="1">
    <location>
        <begin position="86"/>
        <end position="125"/>
    </location>
</feature>
<comment type="caution">
    <text evidence="3">The sequence shown here is derived from an EMBL/GenBank/DDBJ whole genome shotgun (WGS) entry which is preliminary data.</text>
</comment>
<name>A0ABU2FMX7_9EURY</name>
<evidence type="ECO:0000256" key="1">
    <source>
        <dbReference type="SAM" id="MobiDB-lite"/>
    </source>
</evidence>
<dbReference type="RefSeq" id="WP_310899948.1">
    <property type="nucleotide sequence ID" value="NZ_JAMQOS010000002.1"/>
</dbReference>
<reference evidence="3 4" key="1">
    <citation type="submission" date="2022-06" db="EMBL/GenBank/DDBJ databases">
        <title>Halomicroarcula sp. a new haloarchaeum isolate from saline soil.</title>
        <authorList>
            <person name="Strakova D."/>
            <person name="Galisteo C."/>
            <person name="Sanchez-Porro C."/>
            <person name="Ventosa A."/>
        </authorList>
    </citation>
    <scope>NUCLEOTIDE SEQUENCE [LARGE SCALE GENOMIC DNA]</scope>
    <source>
        <strain evidence="3 4">S3CR25-11</strain>
    </source>
</reference>
<feature type="compositionally biased region" description="Gly residues" evidence="1">
    <location>
        <begin position="86"/>
        <end position="98"/>
    </location>
</feature>
<dbReference type="InterPro" id="IPR001075">
    <property type="entry name" value="NIF_FeS_clus_asmbl_NifU_C"/>
</dbReference>
<accession>A0ABU2FMX7</accession>
<feature type="compositionally biased region" description="Acidic residues" evidence="1">
    <location>
        <begin position="115"/>
        <end position="125"/>
    </location>
</feature>
<dbReference type="Proteomes" id="UP001268864">
    <property type="component" value="Unassembled WGS sequence"/>
</dbReference>
<evidence type="ECO:0000313" key="3">
    <source>
        <dbReference type="EMBL" id="MDS0282115.1"/>
    </source>
</evidence>
<proteinExistence type="predicted"/>
<sequence length="125" mass="13046">MSTETEDGDDLRERITNFLRRNFPQIQMHGGSAAIENIDREDGSVTIRLGGACSGCGISPMTIQAIKTRMTKEIPEINEVVARTGMEGGEGMAGGADGGMNPSFPGGDSRGGDIGGDDEGPEAPF</sequence>
<dbReference type="Gene3D" id="3.30.300.130">
    <property type="entry name" value="Fe-S cluster assembly (FSCA)"/>
    <property type="match status" value="1"/>
</dbReference>
<feature type="domain" description="NIF system FeS cluster assembly NifU C-terminal" evidence="2">
    <location>
        <begin position="24"/>
        <end position="81"/>
    </location>
</feature>
<keyword evidence="4" id="KW-1185">Reference proteome</keyword>
<organism evidence="3 4">
    <name type="scientific">Haloarcula onubensis</name>
    <dbReference type="NCBI Taxonomy" id="2950539"/>
    <lineage>
        <taxon>Archaea</taxon>
        <taxon>Methanobacteriati</taxon>
        <taxon>Methanobacteriota</taxon>
        <taxon>Stenosarchaea group</taxon>
        <taxon>Halobacteria</taxon>
        <taxon>Halobacteriales</taxon>
        <taxon>Haloarculaceae</taxon>
        <taxon>Haloarcula</taxon>
    </lineage>
</organism>
<dbReference type="InterPro" id="IPR034904">
    <property type="entry name" value="FSCA_dom_sf"/>
</dbReference>
<protein>
    <submittedName>
        <fullName evidence="3">NifU family protein</fullName>
    </submittedName>
</protein>
<evidence type="ECO:0000313" key="4">
    <source>
        <dbReference type="Proteomes" id="UP001268864"/>
    </source>
</evidence>
<dbReference type="Pfam" id="PF01106">
    <property type="entry name" value="NifU"/>
    <property type="match status" value="1"/>
</dbReference>